<dbReference type="Proteomes" id="UP000799437">
    <property type="component" value="Unassembled WGS sequence"/>
</dbReference>
<evidence type="ECO:0000313" key="1">
    <source>
        <dbReference type="EMBL" id="KAF2754914.1"/>
    </source>
</evidence>
<gene>
    <name evidence="1" type="ORF">EJ05DRAFT_137851</name>
</gene>
<dbReference type="GeneID" id="54480257"/>
<proteinExistence type="predicted"/>
<evidence type="ECO:0000313" key="2">
    <source>
        <dbReference type="Proteomes" id="UP000799437"/>
    </source>
</evidence>
<organism evidence="1 2">
    <name type="scientific">Pseudovirgaria hyperparasitica</name>
    <dbReference type="NCBI Taxonomy" id="470096"/>
    <lineage>
        <taxon>Eukaryota</taxon>
        <taxon>Fungi</taxon>
        <taxon>Dikarya</taxon>
        <taxon>Ascomycota</taxon>
        <taxon>Pezizomycotina</taxon>
        <taxon>Dothideomycetes</taxon>
        <taxon>Dothideomycetes incertae sedis</taxon>
        <taxon>Acrospermales</taxon>
        <taxon>Acrospermaceae</taxon>
        <taxon>Pseudovirgaria</taxon>
    </lineage>
</organism>
<accession>A0A6A6VYU1</accession>
<dbReference type="AlphaFoldDB" id="A0A6A6VYU1"/>
<keyword evidence="2" id="KW-1185">Reference proteome</keyword>
<name>A0A6A6VYU1_9PEZI</name>
<protein>
    <submittedName>
        <fullName evidence="1">Uncharacterized protein</fullName>
    </submittedName>
</protein>
<dbReference type="EMBL" id="ML996579">
    <property type="protein sequence ID" value="KAF2754914.1"/>
    <property type="molecule type" value="Genomic_DNA"/>
</dbReference>
<reference evidence="1" key="1">
    <citation type="journal article" date="2020" name="Stud. Mycol.">
        <title>101 Dothideomycetes genomes: a test case for predicting lifestyles and emergence of pathogens.</title>
        <authorList>
            <person name="Haridas S."/>
            <person name="Albert R."/>
            <person name="Binder M."/>
            <person name="Bloem J."/>
            <person name="Labutti K."/>
            <person name="Salamov A."/>
            <person name="Andreopoulos B."/>
            <person name="Baker S."/>
            <person name="Barry K."/>
            <person name="Bills G."/>
            <person name="Bluhm B."/>
            <person name="Cannon C."/>
            <person name="Castanera R."/>
            <person name="Culley D."/>
            <person name="Daum C."/>
            <person name="Ezra D."/>
            <person name="Gonzalez J."/>
            <person name="Henrissat B."/>
            <person name="Kuo A."/>
            <person name="Liang C."/>
            <person name="Lipzen A."/>
            <person name="Lutzoni F."/>
            <person name="Magnuson J."/>
            <person name="Mondo S."/>
            <person name="Nolan M."/>
            <person name="Ohm R."/>
            <person name="Pangilinan J."/>
            <person name="Park H.-J."/>
            <person name="Ramirez L."/>
            <person name="Alfaro M."/>
            <person name="Sun H."/>
            <person name="Tritt A."/>
            <person name="Yoshinaga Y."/>
            <person name="Zwiers L.-H."/>
            <person name="Turgeon B."/>
            <person name="Goodwin S."/>
            <person name="Spatafora J."/>
            <person name="Crous P."/>
            <person name="Grigoriev I."/>
        </authorList>
    </citation>
    <scope>NUCLEOTIDE SEQUENCE</scope>
    <source>
        <strain evidence="1">CBS 121739</strain>
    </source>
</reference>
<sequence>MCEDNASWNIHPPTNPPFLSSIHPNTASALPFCLLFLHYPRIVSALSAHGPRRSIRLSTCFPILHSLACLPARGPVAYQIYPFVCLLPCPSPRLPLLLHVLFLGVPFHLFVLLDTYLPVRVHVYPFLGWPVWLPSYLLLLLLPSEPAYLHVRLTILPISLAPRMSQPCPTCRIQSLESRIGFLKHASAGKAVYA</sequence>
<dbReference type="RefSeq" id="XP_033597365.1">
    <property type="nucleotide sequence ID" value="XM_033739203.1"/>
</dbReference>